<keyword evidence="6" id="KW-0238">DNA-binding</keyword>
<evidence type="ECO:0000256" key="2">
    <source>
        <dbReference type="ARBA" id="ARBA00022723"/>
    </source>
</evidence>
<dbReference type="InterPro" id="IPR015358">
    <property type="entry name" value="Tscrpt_reg_MerR_DNA-bd"/>
</dbReference>
<evidence type="ECO:0000256" key="5">
    <source>
        <dbReference type="ARBA" id="ARBA00023015"/>
    </source>
</evidence>
<dbReference type="Gene3D" id="1.10.1660.10">
    <property type="match status" value="1"/>
</dbReference>
<dbReference type="Proteomes" id="UP001501842">
    <property type="component" value="Unassembled WGS sequence"/>
</dbReference>
<keyword evidence="1" id="KW-0001">2Fe-2S</keyword>
<evidence type="ECO:0000256" key="4">
    <source>
        <dbReference type="ARBA" id="ARBA00023014"/>
    </source>
</evidence>
<name>A0ABN3U8S8_9ACTN</name>
<dbReference type="NCBIfam" id="TIGR01950">
    <property type="entry name" value="SoxR"/>
    <property type="match status" value="1"/>
</dbReference>
<protein>
    <submittedName>
        <fullName evidence="10">Redox-sensitive transcriptional activator SoxR</fullName>
    </submittedName>
</protein>
<dbReference type="Pfam" id="PF09278">
    <property type="entry name" value="MerR-DNA-bind"/>
    <property type="match status" value="1"/>
</dbReference>
<dbReference type="RefSeq" id="WP_344450642.1">
    <property type="nucleotide sequence ID" value="NZ_BAAATZ010000009.1"/>
</dbReference>
<keyword evidence="2" id="KW-0479">Metal-binding</keyword>
<dbReference type="InterPro" id="IPR009061">
    <property type="entry name" value="DNA-bd_dom_put_sf"/>
</dbReference>
<dbReference type="PROSITE" id="PS00552">
    <property type="entry name" value="HTH_MERR_1"/>
    <property type="match status" value="1"/>
</dbReference>
<dbReference type="SMART" id="SM00422">
    <property type="entry name" value="HTH_MERR"/>
    <property type="match status" value="1"/>
</dbReference>
<feature type="domain" description="HTH merR-type" evidence="9">
    <location>
        <begin position="11"/>
        <end position="79"/>
    </location>
</feature>
<keyword evidence="5" id="KW-0805">Transcription regulation</keyword>
<keyword evidence="7" id="KW-0804">Transcription</keyword>
<evidence type="ECO:0000313" key="11">
    <source>
        <dbReference type="Proteomes" id="UP001501842"/>
    </source>
</evidence>
<dbReference type="PANTHER" id="PTHR30204:SF0">
    <property type="entry name" value="REDOX-SENSITIVE TRANSCRIPTIONAL ACTIVATOR SOXR"/>
    <property type="match status" value="1"/>
</dbReference>
<dbReference type="SUPFAM" id="SSF46955">
    <property type="entry name" value="Putative DNA-binding domain"/>
    <property type="match status" value="1"/>
</dbReference>
<organism evidence="10 11">
    <name type="scientific">Actinocorallia aurantiaca</name>
    <dbReference type="NCBI Taxonomy" id="46204"/>
    <lineage>
        <taxon>Bacteria</taxon>
        <taxon>Bacillati</taxon>
        <taxon>Actinomycetota</taxon>
        <taxon>Actinomycetes</taxon>
        <taxon>Streptosporangiales</taxon>
        <taxon>Thermomonosporaceae</taxon>
        <taxon>Actinocorallia</taxon>
    </lineage>
</organism>
<evidence type="ECO:0000256" key="1">
    <source>
        <dbReference type="ARBA" id="ARBA00022714"/>
    </source>
</evidence>
<keyword evidence="11" id="KW-1185">Reference proteome</keyword>
<dbReference type="Pfam" id="PF00376">
    <property type="entry name" value="MerR"/>
    <property type="match status" value="1"/>
</dbReference>
<comment type="caution">
    <text evidence="10">The sequence shown here is derived from an EMBL/GenBank/DDBJ whole genome shotgun (WGS) entry which is preliminary data.</text>
</comment>
<evidence type="ECO:0000313" key="10">
    <source>
        <dbReference type="EMBL" id="GAA2725774.1"/>
    </source>
</evidence>
<evidence type="ECO:0000259" key="9">
    <source>
        <dbReference type="PROSITE" id="PS50937"/>
    </source>
</evidence>
<accession>A0ABN3U8S8</accession>
<gene>
    <name evidence="10" type="primary">soxR_1</name>
    <name evidence="10" type="ORF">GCM10010439_26550</name>
</gene>
<evidence type="ECO:0000256" key="3">
    <source>
        <dbReference type="ARBA" id="ARBA00023004"/>
    </source>
</evidence>
<dbReference type="PRINTS" id="PR00040">
    <property type="entry name" value="HTHMERR"/>
</dbReference>
<evidence type="ECO:0000256" key="7">
    <source>
        <dbReference type="ARBA" id="ARBA00023163"/>
    </source>
</evidence>
<evidence type="ECO:0000256" key="8">
    <source>
        <dbReference type="SAM" id="MobiDB-lite"/>
    </source>
</evidence>
<feature type="region of interest" description="Disordered" evidence="8">
    <location>
        <begin position="1"/>
        <end position="22"/>
    </location>
</feature>
<dbReference type="PANTHER" id="PTHR30204">
    <property type="entry name" value="REDOX-CYCLING DRUG-SENSING TRANSCRIPTIONAL ACTIVATOR SOXR"/>
    <property type="match status" value="1"/>
</dbReference>
<sequence length="152" mass="17219">MPDPRSGPAHPLSVGEVAERSGVSVSTLHFYERENLIEAERTAGNQRRYRRDVLRRLSFIRVSQRVGVPLKDIRSALESLPSGRTPTRHDWERLSKRWREELESRIKALEQLRDDLTDCIGCGCLSLESCALQNPSDRLGSAGPGPRRWTVS</sequence>
<keyword evidence="4" id="KW-0411">Iron-sulfur</keyword>
<proteinExistence type="predicted"/>
<dbReference type="InterPro" id="IPR047057">
    <property type="entry name" value="MerR_fam"/>
</dbReference>
<evidence type="ECO:0000256" key="6">
    <source>
        <dbReference type="ARBA" id="ARBA00023125"/>
    </source>
</evidence>
<dbReference type="InterPro" id="IPR010211">
    <property type="entry name" value="Redox-sen_tscrpt-act_SoxR"/>
</dbReference>
<dbReference type="InterPro" id="IPR000551">
    <property type="entry name" value="MerR-type_HTH_dom"/>
</dbReference>
<dbReference type="PROSITE" id="PS50937">
    <property type="entry name" value="HTH_MERR_2"/>
    <property type="match status" value="1"/>
</dbReference>
<reference evidence="10 11" key="1">
    <citation type="journal article" date="2019" name="Int. J. Syst. Evol. Microbiol.">
        <title>The Global Catalogue of Microorganisms (GCM) 10K type strain sequencing project: providing services to taxonomists for standard genome sequencing and annotation.</title>
        <authorList>
            <consortium name="The Broad Institute Genomics Platform"/>
            <consortium name="The Broad Institute Genome Sequencing Center for Infectious Disease"/>
            <person name="Wu L."/>
            <person name="Ma J."/>
        </authorList>
    </citation>
    <scope>NUCLEOTIDE SEQUENCE [LARGE SCALE GENOMIC DNA]</scope>
    <source>
        <strain evidence="10 11">JCM 8201</strain>
    </source>
</reference>
<keyword evidence="3" id="KW-0408">Iron</keyword>
<dbReference type="EMBL" id="BAAATZ010000009">
    <property type="protein sequence ID" value="GAA2725774.1"/>
    <property type="molecule type" value="Genomic_DNA"/>
</dbReference>